<dbReference type="InterPro" id="IPR039564">
    <property type="entry name" value="Peptidase_C39-like"/>
</dbReference>
<keyword evidence="1" id="KW-0472">Membrane</keyword>
<dbReference type="Gene3D" id="3.90.70.10">
    <property type="entry name" value="Cysteine proteinases"/>
    <property type="match status" value="1"/>
</dbReference>
<dbReference type="Proteomes" id="UP000034849">
    <property type="component" value="Unassembled WGS sequence"/>
</dbReference>
<sequence length="287" mass="32443">MKSKYTILNTICLILSGCFLVGTIYIFGKMFVNDEIIINYETVSSDSKQQITDSSEDIKALTPESITSTVKITEARDSLPPRQASSTSGTEVGNDSTILPKEFILNVPFTSQAPEKNWEQPWQDACEEAALLMLDAYYKGYNLSPIFSRDEILKMVKWEEDKGWGLSIPIVDIKQMTEEYFHLNLVGQIKIIENPTVDDIKKFIANNKPVLVVANGKVLPNPNFRNGGPIYHALIIKGYDEENFITNDPGTQFGKDFKYKYQDLMNAIHDWNNGDVKNGRKVILVVE</sequence>
<gene>
    <name evidence="3" type="ORF">US42_C0007G0037</name>
</gene>
<organism evidence="3 4">
    <name type="scientific">Candidatus Magasanikbacteria bacterium GW2011_GWC2_37_14</name>
    <dbReference type="NCBI Taxonomy" id="1619046"/>
    <lineage>
        <taxon>Bacteria</taxon>
        <taxon>Candidatus Magasanikiibacteriota</taxon>
    </lineage>
</organism>
<evidence type="ECO:0000259" key="2">
    <source>
        <dbReference type="Pfam" id="PF13529"/>
    </source>
</evidence>
<reference evidence="3 4" key="1">
    <citation type="journal article" date="2015" name="Nature">
        <title>rRNA introns, odd ribosomes, and small enigmatic genomes across a large radiation of phyla.</title>
        <authorList>
            <person name="Brown C.T."/>
            <person name="Hug L.A."/>
            <person name="Thomas B.C."/>
            <person name="Sharon I."/>
            <person name="Castelle C.J."/>
            <person name="Singh A."/>
            <person name="Wilkins M.J."/>
            <person name="Williams K.H."/>
            <person name="Banfield J.F."/>
        </authorList>
    </citation>
    <scope>NUCLEOTIDE SEQUENCE [LARGE SCALE GENOMIC DNA]</scope>
</reference>
<dbReference type="PROSITE" id="PS51257">
    <property type="entry name" value="PROKAR_LIPOPROTEIN"/>
    <property type="match status" value="1"/>
</dbReference>
<dbReference type="Pfam" id="PF13529">
    <property type="entry name" value="Peptidase_C39_2"/>
    <property type="match status" value="1"/>
</dbReference>
<keyword evidence="1" id="KW-1133">Transmembrane helix</keyword>
<accession>A0A0G0JHT5</accession>
<comment type="caution">
    <text evidence="3">The sequence shown here is derived from an EMBL/GenBank/DDBJ whole genome shotgun (WGS) entry which is preliminary data.</text>
</comment>
<feature type="domain" description="Peptidase C39-like" evidence="2">
    <location>
        <begin position="105"/>
        <end position="249"/>
    </location>
</feature>
<protein>
    <recommendedName>
        <fullName evidence="2">Peptidase C39-like domain-containing protein</fullName>
    </recommendedName>
</protein>
<dbReference type="AlphaFoldDB" id="A0A0G0JHT5"/>
<proteinExistence type="predicted"/>
<dbReference type="EMBL" id="LBSX01000007">
    <property type="protein sequence ID" value="KKQ27646.1"/>
    <property type="molecule type" value="Genomic_DNA"/>
</dbReference>
<evidence type="ECO:0000313" key="4">
    <source>
        <dbReference type="Proteomes" id="UP000034849"/>
    </source>
</evidence>
<name>A0A0G0JHT5_9BACT</name>
<evidence type="ECO:0000256" key="1">
    <source>
        <dbReference type="SAM" id="Phobius"/>
    </source>
</evidence>
<dbReference type="STRING" id="1619046.US42_C0007G0037"/>
<evidence type="ECO:0000313" key="3">
    <source>
        <dbReference type="EMBL" id="KKQ27646.1"/>
    </source>
</evidence>
<feature type="transmembrane region" description="Helical" evidence="1">
    <location>
        <begin position="7"/>
        <end position="28"/>
    </location>
</feature>
<keyword evidence="1" id="KW-0812">Transmembrane</keyword>